<feature type="region of interest" description="Disordered" evidence="2">
    <location>
        <begin position="317"/>
        <end position="419"/>
    </location>
</feature>
<comment type="caution">
    <text evidence="5">The sequence shown here is derived from an EMBL/GenBank/DDBJ whole genome shotgun (WGS) entry which is preliminary data.</text>
</comment>
<dbReference type="SUPFAM" id="SSF53098">
    <property type="entry name" value="Ribonuclease H-like"/>
    <property type="match status" value="1"/>
</dbReference>
<evidence type="ECO:0000313" key="5">
    <source>
        <dbReference type="EMBL" id="PIC44469.1"/>
    </source>
</evidence>
<reference evidence="6" key="1">
    <citation type="submission" date="2017-10" db="EMBL/GenBank/DDBJ databases">
        <title>Rapid genome shrinkage in a self-fertile nematode reveals novel sperm competition proteins.</title>
        <authorList>
            <person name="Yin D."/>
            <person name="Schwarz E.M."/>
            <person name="Thomas C.G."/>
            <person name="Felde R.L."/>
            <person name="Korf I.F."/>
            <person name="Cutter A.D."/>
            <person name="Schartner C.M."/>
            <person name="Ralston E.J."/>
            <person name="Meyer B.J."/>
            <person name="Haag E.S."/>
        </authorList>
    </citation>
    <scope>NUCLEOTIDE SEQUENCE [LARGE SCALE GENOMIC DNA]</scope>
    <source>
        <strain evidence="6">JU1422</strain>
    </source>
</reference>
<dbReference type="InterPro" id="IPR036085">
    <property type="entry name" value="PAZ_dom_sf"/>
</dbReference>
<proteinExistence type="inferred from homology"/>
<feature type="compositionally biased region" description="Basic and acidic residues" evidence="2">
    <location>
        <begin position="18"/>
        <end position="46"/>
    </location>
</feature>
<dbReference type="Proteomes" id="UP000230233">
    <property type="component" value="Chromosome II"/>
</dbReference>
<dbReference type="InterPro" id="IPR056992">
    <property type="entry name" value="HRDE1/NRDE-3-like_N"/>
</dbReference>
<comment type="similarity">
    <text evidence="1">Belongs to the argonaute family.</text>
</comment>
<dbReference type="PROSITE" id="PS50821">
    <property type="entry name" value="PAZ"/>
    <property type="match status" value="1"/>
</dbReference>
<evidence type="ECO:0000313" key="6">
    <source>
        <dbReference type="Proteomes" id="UP000230233"/>
    </source>
</evidence>
<dbReference type="Pfam" id="PF02170">
    <property type="entry name" value="PAZ"/>
    <property type="match status" value="1"/>
</dbReference>
<sequence length="1085" mass="123247">MDRKPFGSSRPSFSTPESRMKREYGEVKNEEREDYHPTEAKRRYGERSSSSNSSEGSGAFSPIGSEKVQLNSWNLDISKMDPYINQVMFKVVMVMTNEKRIDLADGLVAVSGDVNRQSRRQALCVLFNKWLEKNPRYFQSNFHPFMAAYDAAETFYVPESFMVEDIEENTSVLTENDFDSESYKTVSKLSRRRGTVYEVTVKSTGKLATRGPRALEEDNRSELTRCIECVSNQILHTNNFLLYSTGIYPVDGNVLSEPTGTTEIKGGFSKVSRVTIDGSELKAHMTVDIARSCFFKASSMLKFIGAKHMELKYGVSGGSGGRGGRGGGRGGFGRGGFGRGGGGRGGGGYHGGGGDRRDSSYRHSDDRGSGRDRYDNRDRHGDRDRHRDDRHRYDEDRRRDYRDDRDSGRGSEDPEGLKKFEEDYKSGRLDKNVLSALNAVIKGLEVRPIHLDNSKANRTVILDSIYKHSAEIAQFEFRRGEDVRDISVAEYFMINYNIKLKFPKLPVVVSKKRQQYEFYPLELLKIIPGQRLKNNKMTGDIQQFMTGANSSLPLDHIAQTRIILEDYLKLGGHQKNKHFDAFNIRFGDTRPIVVRSNILAPPHIIFKPEKAHVIANGTDVRINAGRNETFVKPAKLRSIMIINYCGELREIDMFKRCLRDKFSEHGFRYKDQDVQWIDERCDPADLAKTEDLMKNAHRNKVTLVIGIAMEKMPHIHDILKYYEEKIGQQTLQLCAETVRKMGQGGGNKTTVDNVIRKLNAKCGGTNFYVEVPDAVGNRQVCINPKEMEKKLYRYTQFIGFELSHTGARSKFDKQKQTLEVDPTIVGVSYTLKHATQLGGFSYFQDCRVHKLTRVQEKFGECLKGYKHAAETLPRTIVMYRIGSGEGDYEQVRKEVEEMRAAADSFEPGYKPKFLMVLAQRNSHVRIFPEHINKGNARVQNVRSGTCVDSIGSAHGMMEFILCCQSAMIGTVRPTRYTVIVNDTDWTKNELMNVTYHLAFGHQVSYGPPSVPNVLYAAKNLAKRGQNNFKIHKDMINIKDKTKQLYAEYAEVLGKKEKEEALLDKFINDLSDQVNDCTISGRNFWA</sequence>
<protein>
    <recommendedName>
        <fullName evidence="7">Piwi domain-containing protein</fullName>
    </recommendedName>
</protein>
<feature type="domain" description="PAZ" evidence="3">
    <location>
        <begin position="416"/>
        <end position="528"/>
    </location>
</feature>
<dbReference type="AlphaFoldDB" id="A0A2G5UY81"/>
<dbReference type="EMBL" id="PDUG01000002">
    <property type="protein sequence ID" value="PIC44469.1"/>
    <property type="molecule type" value="Genomic_DNA"/>
</dbReference>
<dbReference type="OrthoDB" id="5812648at2759"/>
<evidence type="ECO:0000259" key="4">
    <source>
        <dbReference type="PROSITE" id="PS50822"/>
    </source>
</evidence>
<keyword evidence="6" id="KW-1185">Reference proteome</keyword>
<feature type="compositionally biased region" description="Basic and acidic residues" evidence="2">
    <location>
        <begin position="353"/>
        <end position="419"/>
    </location>
</feature>
<gene>
    <name evidence="5" type="primary">Cnig_chr_II.g4826</name>
    <name evidence="5" type="ORF">B9Z55_004826</name>
</gene>
<dbReference type="Gene3D" id="3.40.50.2300">
    <property type="match status" value="1"/>
</dbReference>
<dbReference type="CDD" id="cd02826">
    <property type="entry name" value="Piwi-like"/>
    <property type="match status" value="1"/>
</dbReference>
<dbReference type="SMART" id="SM00949">
    <property type="entry name" value="PAZ"/>
    <property type="match status" value="1"/>
</dbReference>
<feature type="compositionally biased region" description="Low complexity" evidence="2">
    <location>
        <begin position="47"/>
        <end position="58"/>
    </location>
</feature>
<evidence type="ECO:0000256" key="2">
    <source>
        <dbReference type="SAM" id="MobiDB-lite"/>
    </source>
</evidence>
<feature type="domain" description="Piwi" evidence="4">
    <location>
        <begin position="736"/>
        <end position="1029"/>
    </location>
</feature>
<dbReference type="InterPro" id="IPR003165">
    <property type="entry name" value="Piwi"/>
</dbReference>
<dbReference type="STRING" id="1611254.A0A2G5UY81"/>
<organism evidence="5 6">
    <name type="scientific">Caenorhabditis nigoni</name>
    <dbReference type="NCBI Taxonomy" id="1611254"/>
    <lineage>
        <taxon>Eukaryota</taxon>
        <taxon>Metazoa</taxon>
        <taxon>Ecdysozoa</taxon>
        <taxon>Nematoda</taxon>
        <taxon>Chromadorea</taxon>
        <taxon>Rhabditida</taxon>
        <taxon>Rhabditina</taxon>
        <taxon>Rhabditomorpha</taxon>
        <taxon>Rhabditoidea</taxon>
        <taxon>Rhabditidae</taxon>
        <taxon>Peloderinae</taxon>
        <taxon>Caenorhabditis</taxon>
    </lineage>
</organism>
<evidence type="ECO:0008006" key="7">
    <source>
        <dbReference type="Google" id="ProtNLM"/>
    </source>
</evidence>
<dbReference type="Gene3D" id="2.170.260.10">
    <property type="entry name" value="paz domain"/>
    <property type="match status" value="1"/>
</dbReference>
<dbReference type="SUPFAM" id="SSF101690">
    <property type="entry name" value="PAZ domain"/>
    <property type="match status" value="1"/>
</dbReference>
<dbReference type="Gene3D" id="3.30.420.10">
    <property type="entry name" value="Ribonuclease H-like superfamily/Ribonuclease H"/>
    <property type="match status" value="1"/>
</dbReference>
<dbReference type="InterPro" id="IPR012337">
    <property type="entry name" value="RNaseH-like_sf"/>
</dbReference>
<dbReference type="SMART" id="SM00950">
    <property type="entry name" value="Piwi"/>
    <property type="match status" value="1"/>
</dbReference>
<feature type="compositionally biased region" description="Gly residues" evidence="2">
    <location>
        <begin position="317"/>
        <end position="352"/>
    </location>
</feature>
<dbReference type="InterPro" id="IPR057272">
    <property type="entry name" value="Piwi_nem"/>
</dbReference>
<dbReference type="PROSITE" id="PS50822">
    <property type="entry name" value="PIWI"/>
    <property type="match status" value="1"/>
</dbReference>
<dbReference type="PANTHER" id="PTHR22891">
    <property type="entry name" value="EUKARYOTIC TRANSLATION INITIATION FACTOR 2C"/>
    <property type="match status" value="1"/>
</dbReference>
<feature type="region of interest" description="Disordered" evidence="2">
    <location>
        <begin position="1"/>
        <end position="62"/>
    </location>
</feature>
<dbReference type="Pfam" id="PF02171">
    <property type="entry name" value="Piwi"/>
    <property type="match status" value="1"/>
</dbReference>
<dbReference type="GO" id="GO:0003723">
    <property type="term" value="F:RNA binding"/>
    <property type="evidence" value="ECO:0007669"/>
    <property type="project" value="InterPro"/>
</dbReference>
<dbReference type="Pfam" id="PF25128">
    <property type="entry name" value="HRDE1_NRDE3_N"/>
    <property type="match status" value="1"/>
</dbReference>
<accession>A0A2G5UY81</accession>
<name>A0A2G5UY81_9PELO</name>
<evidence type="ECO:0000256" key="1">
    <source>
        <dbReference type="RuleBase" id="RU361178"/>
    </source>
</evidence>
<evidence type="ECO:0000259" key="3">
    <source>
        <dbReference type="PROSITE" id="PS50821"/>
    </source>
</evidence>
<dbReference type="InterPro" id="IPR036397">
    <property type="entry name" value="RNaseH_sf"/>
</dbReference>
<dbReference type="InterPro" id="IPR003100">
    <property type="entry name" value="PAZ_dom"/>
</dbReference>
<dbReference type="CDD" id="cd02846">
    <property type="entry name" value="PAZ_argonaute_like"/>
    <property type="match status" value="1"/>
</dbReference>